<dbReference type="EMBL" id="CP034348">
    <property type="protein sequence ID" value="QGY00053.1"/>
    <property type="molecule type" value="Genomic_DNA"/>
</dbReference>
<evidence type="ECO:0000313" key="3">
    <source>
        <dbReference type="EMBL" id="QGY00053.1"/>
    </source>
</evidence>
<dbReference type="GO" id="GO:0005737">
    <property type="term" value="C:cytoplasm"/>
    <property type="evidence" value="ECO:0007669"/>
    <property type="project" value="TreeGrafter"/>
</dbReference>
<dbReference type="KEGG" id="rom:EI983_17970"/>
<protein>
    <submittedName>
        <fullName evidence="3">FAD-binding oxidoreductase</fullName>
    </submittedName>
</protein>
<dbReference type="PANTHER" id="PTHR13847">
    <property type="entry name" value="SARCOSINE DEHYDROGENASE-RELATED"/>
    <property type="match status" value="1"/>
</dbReference>
<dbReference type="InterPro" id="IPR036188">
    <property type="entry name" value="FAD/NAD-bd_sf"/>
</dbReference>
<dbReference type="Gene3D" id="3.30.9.10">
    <property type="entry name" value="D-Amino Acid Oxidase, subunit A, domain 2"/>
    <property type="match status" value="1"/>
</dbReference>
<dbReference type="Gene3D" id="3.50.50.60">
    <property type="entry name" value="FAD/NAD(P)-binding domain"/>
    <property type="match status" value="1"/>
</dbReference>
<dbReference type="Pfam" id="PF01266">
    <property type="entry name" value="DAO"/>
    <property type="match status" value="1"/>
</dbReference>
<keyword evidence="1" id="KW-0560">Oxidoreductase</keyword>
<gene>
    <name evidence="3" type="ORF">EI983_17970</name>
</gene>
<evidence type="ECO:0000256" key="1">
    <source>
        <dbReference type="ARBA" id="ARBA00023002"/>
    </source>
</evidence>
<dbReference type="InterPro" id="IPR006076">
    <property type="entry name" value="FAD-dep_OxRdtase"/>
</dbReference>
<dbReference type="Proteomes" id="UP000428330">
    <property type="component" value="Chromosome"/>
</dbReference>
<evidence type="ECO:0000259" key="2">
    <source>
        <dbReference type="Pfam" id="PF01266"/>
    </source>
</evidence>
<evidence type="ECO:0000313" key="4">
    <source>
        <dbReference type="Proteomes" id="UP000428330"/>
    </source>
</evidence>
<proteinExistence type="predicted"/>
<dbReference type="OrthoDB" id="9806601at2"/>
<reference evidence="4" key="1">
    <citation type="submission" date="2018-12" db="EMBL/GenBank/DDBJ databases">
        <title>Complete genome sequence of Roseovarius sp. MME-070.</title>
        <authorList>
            <person name="Nam Y.-D."/>
            <person name="Kang J."/>
            <person name="Chung W.-H."/>
            <person name="Park Y.S."/>
        </authorList>
    </citation>
    <scope>NUCLEOTIDE SEQUENCE [LARGE SCALE GENOMIC DNA]</scope>
    <source>
        <strain evidence="4">MME-070</strain>
    </source>
</reference>
<sequence>MSRIFPAHAYSEAPRARCYWPSTASPPDFPTATGEVTADIAIIGAGFTGLNAALHLAEAGRDVVVIEAKTPGWGASGRNGGFCCMGGAAAPDKVMTLRYGDAARAEFRRAEKEATDYVQALLAERGIDADLHSEGETLMAHSRAAIANLESQAEKVERDLGITPTFIPEAELGAHGMSGPFYAALTTPVGIALNPMKYVAGLARAAAKAGARIFTHSPVSAIDRSDAFTLTTPQARIRAKRLIVATNGYSSETLPRWLAGRYLPTQSNVIVTRELTDDEIAAQGWSTHQMCYDERFLTHYFRLMPNKRMLFGMRGGLFSSRASDARMHSTIRRHFQETFPAWADVESPYSWHGLLAISRDLTPFTGPIPGMPGAFTSLCYHGNGVAMGSYAGALLADLVQDKRPSRLYPAIMQRPHSRYLLGRLRRATLWPIFALYALRGE</sequence>
<dbReference type="GO" id="GO:0016491">
    <property type="term" value="F:oxidoreductase activity"/>
    <property type="evidence" value="ECO:0007669"/>
    <property type="project" value="UniProtKB-KW"/>
</dbReference>
<dbReference type="RefSeq" id="WP_157708734.1">
    <property type="nucleotide sequence ID" value="NZ_CP034348.1"/>
</dbReference>
<organism evidence="3 4">
    <name type="scientific">Roseovarius faecimaris</name>
    <dbReference type="NCBI Taxonomy" id="2494550"/>
    <lineage>
        <taxon>Bacteria</taxon>
        <taxon>Pseudomonadati</taxon>
        <taxon>Pseudomonadota</taxon>
        <taxon>Alphaproteobacteria</taxon>
        <taxon>Rhodobacterales</taxon>
        <taxon>Roseobacteraceae</taxon>
        <taxon>Roseovarius</taxon>
    </lineage>
</organism>
<keyword evidence="4" id="KW-1185">Reference proteome</keyword>
<dbReference type="PANTHER" id="PTHR13847:SF281">
    <property type="entry name" value="FAD DEPENDENT OXIDOREDUCTASE DOMAIN-CONTAINING PROTEIN"/>
    <property type="match status" value="1"/>
</dbReference>
<dbReference type="AlphaFoldDB" id="A0A6I6IUZ6"/>
<name>A0A6I6IUZ6_9RHOB</name>
<accession>A0A6I6IUZ6</accession>
<feature type="domain" description="FAD dependent oxidoreductase" evidence="2">
    <location>
        <begin position="39"/>
        <end position="398"/>
    </location>
</feature>
<dbReference type="SUPFAM" id="SSF51905">
    <property type="entry name" value="FAD/NAD(P)-binding domain"/>
    <property type="match status" value="1"/>
</dbReference>